<organism evidence="2 3">
    <name type="scientific">Aspergillus clavatus (strain ATCC 1007 / CBS 513.65 / DSM 816 / NCTC 3887 / NRRL 1 / QM 1276 / 107)</name>
    <dbReference type="NCBI Taxonomy" id="344612"/>
    <lineage>
        <taxon>Eukaryota</taxon>
        <taxon>Fungi</taxon>
        <taxon>Dikarya</taxon>
        <taxon>Ascomycota</taxon>
        <taxon>Pezizomycotina</taxon>
        <taxon>Eurotiomycetes</taxon>
        <taxon>Eurotiomycetidae</taxon>
        <taxon>Eurotiales</taxon>
        <taxon>Aspergillaceae</taxon>
        <taxon>Aspergillus</taxon>
        <taxon>Aspergillus subgen. Fumigati</taxon>
    </lineage>
</organism>
<dbReference type="EMBL" id="DS027060">
    <property type="protein sequence ID" value="EAW06301.1"/>
    <property type="molecule type" value="Genomic_DNA"/>
</dbReference>
<name>A1CSL4_ASPCL</name>
<evidence type="ECO:0000256" key="1">
    <source>
        <dbReference type="SAM" id="SignalP"/>
    </source>
</evidence>
<dbReference type="GeneID" id="4700044"/>
<reference evidence="2 3" key="1">
    <citation type="journal article" date="2008" name="PLoS Genet.">
        <title>Genomic islands in the pathogenic filamentous fungus Aspergillus fumigatus.</title>
        <authorList>
            <person name="Fedorova N.D."/>
            <person name="Khaldi N."/>
            <person name="Joardar V.S."/>
            <person name="Maiti R."/>
            <person name="Amedeo P."/>
            <person name="Anderson M.J."/>
            <person name="Crabtree J."/>
            <person name="Silva J.C."/>
            <person name="Badger J.H."/>
            <person name="Albarraq A."/>
            <person name="Angiuoli S."/>
            <person name="Bussey H."/>
            <person name="Bowyer P."/>
            <person name="Cotty P.J."/>
            <person name="Dyer P.S."/>
            <person name="Egan A."/>
            <person name="Galens K."/>
            <person name="Fraser-Liggett C.M."/>
            <person name="Haas B.J."/>
            <person name="Inman J.M."/>
            <person name="Kent R."/>
            <person name="Lemieux S."/>
            <person name="Malavazi I."/>
            <person name="Orvis J."/>
            <person name="Roemer T."/>
            <person name="Ronning C.M."/>
            <person name="Sundaram J.P."/>
            <person name="Sutton G."/>
            <person name="Turner G."/>
            <person name="Venter J.C."/>
            <person name="White O.R."/>
            <person name="Whitty B.R."/>
            <person name="Youngman P."/>
            <person name="Wolfe K.H."/>
            <person name="Goldman G.H."/>
            <person name="Wortman J.R."/>
            <person name="Jiang B."/>
            <person name="Denning D.W."/>
            <person name="Nierman W.C."/>
        </authorList>
    </citation>
    <scope>NUCLEOTIDE SEQUENCE [LARGE SCALE GENOMIC DNA]</scope>
    <source>
        <strain evidence="3">ATCC 1007 / CBS 513.65 / DSM 816 / NCTC 3887 / NRRL 1</strain>
    </source>
</reference>
<accession>A1CSL4</accession>
<sequence>MDIPWMFLLLFPFLPLSDLPPIGHFLVEAKSGSRLQPAMTGSRGHGLIPILVHFGRGGQNANGPQGPQSQKVLRKAPLVILLGASGPVQSLTWPVDWGESVFINAERVCGSQLWLGFSWRLQVSLLSTL</sequence>
<dbReference type="RefSeq" id="XP_001267727.1">
    <property type="nucleotide sequence ID" value="XM_001267726.1"/>
</dbReference>
<dbReference type="KEGG" id="act:ACLA_079850"/>
<dbReference type="Proteomes" id="UP000006701">
    <property type="component" value="Unassembled WGS sequence"/>
</dbReference>
<keyword evidence="1" id="KW-0732">Signal</keyword>
<evidence type="ECO:0000313" key="3">
    <source>
        <dbReference type="Proteomes" id="UP000006701"/>
    </source>
</evidence>
<gene>
    <name evidence="2" type="ORF">ACLA_079850</name>
</gene>
<protein>
    <submittedName>
        <fullName evidence="2">Uncharacterized protein</fullName>
    </submittedName>
</protein>
<dbReference type="VEuPathDB" id="FungiDB:ACLA_079850"/>
<evidence type="ECO:0000313" key="2">
    <source>
        <dbReference type="EMBL" id="EAW06301.1"/>
    </source>
</evidence>
<feature type="signal peptide" evidence="1">
    <location>
        <begin position="1"/>
        <end position="18"/>
    </location>
</feature>
<proteinExistence type="predicted"/>
<feature type="chain" id="PRO_5002633839" evidence="1">
    <location>
        <begin position="19"/>
        <end position="129"/>
    </location>
</feature>
<dbReference type="AlphaFoldDB" id="A1CSL4"/>
<keyword evidence="3" id="KW-1185">Reference proteome</keyword>
<dbReference type="HOGENOM" id="CLU_1948345_0_0_1"/>